<accession>A0AAD8ZZ49</accession>
<comment type="caution">
    <text evidence="2">The sequence shown here is derived from an EMBL/GenBank/DDBJ whole genome shotgun (WGS) entry which is preliminary data.</text>
</comment>
<protein>
    <submittedName>
        <fullName evidence="2">Uncharacterized protein</fullName>
    </submittedName>
</protein>
<feature type="region of interest" description="Disordered" evidence="1">
    <location>
        <begin position="1"/>
        <end position="44"/>
    </location>
</feature>
<sequence>MSLGMSVGQSVAHRPPPQPTTHNPPRARPRDQHRNRTAPHRNAGCQIRFTLSAFPPAPMPPMPGLHSILADQPTSLQPAHHSPRIKQGPSPRICPLDPWGFRSARCARPPRTDHRLSLLLSQPGSYLRSFTRPFLLVRRLAALRGRVSHLPSCLPSSALSSRPLVQPRSGPVSALRCWQPPSRSRSFREASRPPDDLTQQLTARHLAFTKHYLNRPVVFSDPFHPRRSFSAG</sequence>
<dbReference type="Proteomes" id="UP001243330">
    <property type="component" value="Unassembled WGS sequence"/>
</dbReference>
<evidence type="ECO:0000256" key="1">
    <source>
        <dbReference type="SAM" id="MobiDB-lite"/>
    </source>
</evidence>
<evidence type="ECO:0000313" key="2">
    <source>
        <dbReference type="EMBL" id="KAK1838123.1"/>
    </source>
</evidence>
<proteinExistence type="predicted"/>
<evidence type="ECO:0000313" key="3">
    <source>
        <dbReference type="Proteomes" id="UP001243330"/>
    </source>
</evidence>
<keyword evidence="3" id="KW-1185">Reference proteome</keyword>
<dbReference type="EMBL" id="JAQOWY010000903">
    <property type="protein sequence ID" value="KAK1838123.1"/>
    <property type="molecule type" value="Genomic_DNA"/>
</dbReference>
<reference evidence="2" key="1">
    <citation type="submission" date="2023-01" db="EMBL/GenBank/DDBJ databases">
        <title>Colletotrichum chrysophilum M932 genome sequence.</title>
        <authorList>
            <person name="Baroncelli R."/>
        </authorList>
    </citation>
    <scope>NUCLEOTIDE SEQUENCE</scope>
    <source>
        <strain evidence="2">M932</strain>
    </source>
</reference>
<organism evidence="2 3">
    <name type="scientific">Colletotrichum chrysophilum</name>
    <dbReference type="NCBI Taxonomy" id="1836956"/>
    <lineage>
        <taxon>Eukaryota</taxon>
        <taxon>Fungi</taxon>
        <taxon>Dikarya</taxon>
        <taxon>Ascomycota</taxon>
        <taxon>Pezizomycotina</taxon>
        <taxon>Sordariomycetes</taxon>
        <taxon>Hypocreomycetidae</taxon>
        <taxon>Glomerellales</taxon>
        <taxon>Glomerellaceae</taxon>
        <taxon>Colletotrichum</taxon>
        <taxon>Colletotrichum gloeosporioides species complex</taxon>
    </lineage>
</organism>
<name>A0AAD8ZZ49_9PEZI</name>
<dbReference type="AlphaFoldDB" id="A0AAD8ZZ49"/>
<gene>
    <name evidence="2" type="ORF">CCHR01_19256</name>
</gene>